<dbReference type="GO" id="GO:0022857">
    <property type="term" value="F:transmembrane transporter activity"/>
    <property type="evidence" value="ECO:0007669"/>
    <property type="project" value="InterPro"/>
</dbReference>
<reference evidence="10" key="2">
    <citation type="submission" date="2010-07" db="EMBL/GenBank/DDBJ databases">
        <authorList>
            <consortium name="The Broad Institute Genome Sequencing Platform"/>
            <consortium name="Broad Institute Genome Sequencing Center for Infectious Disease"/>
            <person name="Ma L.-J."/>
            <person name="Dead R."/>
            <person name="Young S."/>
            <person name="Zeng Q."/>
            <person name="Koehrsen M."/>
            <person name="Alvarado L."/>
            <person name="Berlin A."/>
            <person name="Chapman S.B."/>
            <person name="Chen Z."/>
            <person name="Freedman E."/>
            <person name="Gellesch M."/>
            <person name="Goldberg J."/>
            <person name="Griggs A."/>
            <person name="Gujja S."/>
            <person name="Heilman E.R."/>
            <person name="Heiman D."/>
            <person name="Hepburn T."/>
            <person name="Howarth C."/>
            <person name="Jen D."/>
            <person name="Larson L."/>
            <person name="Mehta T."/>
            <person name="Neiman D."/>
            <person name="Pearson M."/>
            <person name="Roberts A."/>
            <person name="Saif S."/>
            <person name="Shea T."/>
            <person name="Shenoy N."/>
            <person name="Sisk P."/>
            <person name="Stolte C."/>
            <person name="Sykes S."/>
            <person name="Walk T."/>
            <person name="White J."/>
            <person name="Yandava C."/>
            <person name="Haas B."/>
            <person name="Nusbaum C."/>
            <person name="Birren B."/>
        </authorList>
    </citation>
    <scope>NUCLEOTIDE SEQUENCE</scope>
    <source>
        <strain evidence="10">R3-111a-1</strain>
    </source>
</reference>
<feature type="transmembrane region" description="Helical" evidence="9">
    <location>
        <begin position="302"/>
        <end position="326"/>
    </location>
</feature>
<dbReference type="Gene3D" id="1.10.4160.10">
    <property type="entry name" value="Hydantoin permease"/>
    <property type="match status" value="1"/>
</dbReference>
<keyword evidence="3 7" id="KW-0813">Transport</keyword>
<dbReference type="InterPro" id="IPR001248">
    <property type="entry name" value="Pur-cyt_permease"/>
</dbReference>
<reference evidence="12" key="1">
    <citation type="submission" date="2010-07" db="EMBL/GenBank/DDBJ databases">
        <title>The genome sequence of Gaeumannomyces graminis var. tritici strain R3-111a-1.</title>
        <authorList>
            <consortium name="The Broad Institute Genome Sequencing Platform"/>
            <person name="Ma L.-J."/>
            <person name="Dead R."/>
            <person name="Young S."/>
            <person name="Zeng Q."/>
            <person name="Koehrsen M."/>
            <person name="Alvarado L."/>
            <person name="Berlin A."/>
            <person name="Chapman S.B."/>
            <person name="Chen Z."/>
            <person name="Freedman E."/>
            <person name="Gellesch M."/>
            <person name="Goldberg J."/>
            <person name="Griggs A."/>
            <person name="Gujja S."/>
            <person name="Heilman E.R."/>
            <person name="Heiman D."/>
            <person name="Hepburn T."/>
            <person name="Howarth C."/>
            <person name="Jen D."/>
            <person name="Larson L."/>
            <person name="Mehta T."/>
            <person name="Neiman D."/>
            <person name="Pearson M."/>
            <person name="Roberts A."/>
            <person name="Saif S."/>
            <person name="Shea T."/>
            <person name="Shenoy N."/>
            <person name="Sisk P."/>
            <person name="Stolte C."/>
            <person name="Sykes S."/>
            <person name="Walk T."/>
            <person name="White J."/>
            <person name="Yandava C."/>
            <person name="Haas B."/>
            <person name="Nusbaum C."/>
            <person name="Birren B."/>
        </authorList>
    </citation>
    <scope>NUCLEOTIDE SEQUENCE [LARGE SCALE GENOMIC DNA]</scope>
    <source>
        <strain evidence="12">R3-111a-1</strain>
    </source>
</reference>
<dbReference type="GO" id="GO:0005886">
    <property type="term" value="C:plasma membrane"/>
    <property type="evidence" value="ECO:0007669"/>
    <property type="project" value="TreeGrafter"/>
</dbReference>
<comment type="similarity">
    <text evidence="2 7">Belongs to the purine-cytosine permease (2.A.39) family.</text>
</comment>
<dbReference type="RefSeq" id="XP_009228505.1">
    <property type="nucleotide sequence ID" value="XM_009230241.1"/>
</dbReference>
<dbReference type="EMBL" id="GL385402">
    <property type="protein sequence ID" value="EJT70171.1"/>
    <property type="molecule type" value="Genomic_DNA"/>
</dbReference>
<dbReference type="PANTHER" id="PTHR31806:SF5">
    <property type="entry name" value="PURINE-CYTOSINE PERMEASE FCY21"/>
    <property type="match status" value="1"/>
</dbReference>
<feature type="transmembrane region" description="Helical" evidence="9">
    <location>
        <begin position="358"/>
        <end position="379"/>
    </location>
</feature>
<dbReference type="GeneID" id="20352802"/>
<dbReference type="OrthoDB" id="2116389at2759"/>
<feature type="transmembrane region" description="Helical" evidence="9">
    <location>
        <begin position="262"/>
        <end position="281"/>
    </location>
</feature>
<dbReference type="eggNOG" id="ENOG502QQ8Y">
    <property type="taxonomic scope" value="Eukaryota"/>
</dbReference>
<feature type="transmembrane region" description="Helical" evidence="9">
    <location>
        <begin position="400"/>
        <end position="422"/>
    </location>
</feature>
<keyword evidence="6 7" id="KW-0472">Membrane</keyword>
<name>J3PFR9_GAET3</name>
<proteinExistence type="inferred from homology"/>
<reference evidence="10" key="3">
    <citation type="submission" date="2010-09" db="EMBL/GenBank/DDBJ databases">
        <title>Annotation of Gaeumannomyces graminis var. tritici R3-111a-1.</title>
        <authorList>
            <consortium name="The Broad Institute Genome Sequencing Platform"/>
            <person name="Ma L.-J."/>
            <person name="Dead R."/>
            <person name="Young S.K."/>
            <person name="Zeng Q."/>
            <person name="Gargeya S."/>
            <person name="Fitzgerald M."/>
            <person name="Haas B."/>
            <person name="Abouelleil A."/>
            <person name="Alvarado L."/>
            <person name="Arachchi H.M."/>
            <person name="Berlin A."/>
            <person name="Brown A."/>
            <person name="Chapman S.B."/>
            <person name="Chen Z."/>
            <person name="Dunbar C."/>
            <person name="Freedman E."/>
            <person name="Gearin G."/>
            <person name="Gellesch M."/>
            <person name="Goldberg J."/>
            <person name="Griggs A."/>
            <person name="Gujja S."/>
            <person name="Heiman D."/>
            <person name="Howarth C."/>
            <person name="Larson L."/>
            <person name="Lui A."/>
            <person name="MacDonald P.J.P."/>
            <person name="Mehta T."/>
            <person name="Montmayeur A."/>
            <person name="Murphy C."/>
            <person name="Neiman D."/>
            <person name="Pearson M."/>
            <person name="Priest M."/>
            <person name="Roberts A."/>
            <person name="Saif S."/>
            <person name="Shea T."/>
            <person name="Shenoy N."/>
            <person name="Sisk P."/>
            <person name="Stolte C."/>
            <person name="Sykes S."/>
            <person name="Yandava C."/>
            <person name="Wortman J."/>
            <person name="Nusbaum C."/>
            <person name="Birren B."/>
        </authorList>
    </citation>
    <scope>NUCLEOTIDE SEQUENCE</scope>
    <source>
        <strain evidence="10">R3-111a-1</strain>
    </source>
</reference>
<comment type="subcellular location">
    <subcellularLocation>
        <location evidence="1">Membrane</location>
        <topology evidence="1">Multi-pass membrane protein</topology>
    </subcellularLocation>
</comment>
<dbReference type="VEuPathDB" id="FungiDB:GGTG_12344"/>
<dbReference type="Proteomes" id="UP000006039">
    <property type="component" value="Unassembled WGS sequence"/>
</dbReference>
<dbReference type="HOGENOM" id="CLU_026016_2_0_1"/>
<dbReference type="InterPro" id="IPR026030">
    <property type="entry name" value="Pur-cyt_permease_Fcy2/21/22"/>
</dbReference>
<feature type="transmembrane region" description="Helical" evidence="9">
    <location>
        <begin position="506"/>
        <end position="522"/>
    </location>
</feature>
<feature type="transmembrane region" description="Helical" evidence="9">
    <location>
        <begin position="159"/>
        <end position="182"/>
    </location>
</feature>
<keyword evidence="12" id="KW-1185">Reference proteome</keyword>
<sequence>MSQPLPQSPEGATMADVEKGAVPDPKAIVEVADVEASGPKHGQAPSTLAGRVRQFLLDAARSGRLEGRGIAPVPPEERTMKKTVTVFTLWWTMNTNILGVIFGILAPTVFGLQLRDAALIILFFMLLTATLTGYFSTLGPKTGMRQMVQARYSWGRYPVTLPVILNLSTMVGFMLVQCIIGSQCLSAVASGSSAGGDAIVSQNAGIVIIALLALFISFCGYRVLHVYEQYASIPAAIALAIVAGLGAAGFQRPLPEPNPPATVANTLSFGMIVASYMIPYAPLASDFTAYMDPKTSSTKVFAYCYTGLVIPSALLMILGAAIGSALPANPTWKAGYDTYLVGGVLDAILAPAGGFGKFVVVVLAFSLLGNLAATSYSVTLNMQQFLTPLAPRLLRLVPRYAYAVLLTAVLIPVAIALARDFLTNLENFIALIAYWSSAFVAVLLAEHFWFRGGDAASYDPEDWNDARRLPPGVAALASLLVSFGAVVPFMAQAWWTGPVAKVTGDIGFELAFVIAGLVYLPLRTVEKKIAGR</sequence>
<evidence type="ECO:0000256" key="6">
    <source>
        <dbReference type="ARBA" id="ARBA00023136"/>
    </source>
</evidence>
<evidence type="ECO:0000256" key="5">
    <source>
        <dbReference type="ARBA" id="ARBA00022989"/>
    </source>
</evidence>
<gene>
    <name evidence="11" type="primary">20352802</name>
    <name evidence="10" type="ORF">GGTG_12344</name>
</gene>
<evidence type="ECO:0000256" key="8">
    <source>
        <dbReference type="SAM" id="MobiDB-lite"/>
    </source>
</evidence>
<evidence type="ECO:0000256" key="4">
    <source>
        <dbReference type="ARBA" id="ARBA00022692"/>
    </source>
</evidence>
<feature type="region of interest" description="Disordered" evidence="8">
    <location>
        <begin position="1"/>
        <end position="22"/>
    </location>
</feature>
<feature type="transmembrane region" description="Helical" evidence="9">
    <location>
        <begin position="428"/>
        <end position="450"/>
    </location>
</feature>
<evidence type="ECO:0000313" key="12">
    <source>
        <dbReference type="Proteomes" id="UP000006039"/>
    </source>
</evidence>
<feature type="transmembrane region" description="Helical" evidence="9">
    <location>
        <begin position="84"/>
        <end position="105"/>
    </location>
</feature>
<evidence type="ECO:0000256" key="7">
    <source>
        <dbReference type="PIRNR" id="PIRNR002744"/>
    </source>
</evidence>
<dbReference type="STRING" id="644352.J3PFR9"/>
<organism evidence="10">
    <name type="scientific">Gaeumannomyces tritici (strain R3-111a-1)</name>
    <name type="common">Wheat and barley take-all root rot fungus</name>
    <name type="synonym">Gaeumannomyces graminis var. tritici</name>
    <dbReference type="NCBI Taxonomy" id="644352"/>
    <lineage>
        <taxon>Eukaryota</taxon>
        <taxon>Fungi</taxon>
        <taxon>Dikarya</taxon>
        <taxon>Ascomycota</taxon>
        <taxon>Pezizomycotina</taxon>
        <taxon>Sordariomycetes</taxon>
        <taxon>Sordariomycetidae</taxon>
        <taxon>Magnaporthales</taxon>
        <taxon>Magnaporthaceae</taxon>
        <taxon>Gaeumannomyces</taxon>
    </lineage>
</organism>
<dbReference type="EnsemblFungi" id="EJT70171">
    <property type="protein sequence ID" value="EJT70171"/>
    <property type="gene ID" value="GGTG_12344"/>
</dbReference>
<reference evidence="11" key="5">
    <citation type="submission" date="2018-04" db="UniProtKB">
        <authorList>
            <consortium name="EnsemblFungi"/>
        </authorList>
    </citation>
    <scope>IDENTIFICATION</scope>
    <source>
        <strain evidence="11">R3-111a-1</strain>
    </source>
</reference>
<dbReference type="Pfam" id="PF02133">
    <property type="entry name" value="Transp_cyt_pur"/>
    <property type="match status" value="1"/>
</dbReference>
<evidence type="ECO:0000256" key="1">
    <source>
        <dbReference type="ARBA" id="ARBA00004141"/>
    </source>
</evidence>
<accession>J3PFR9</accession>
<evidence type="ECO:0000313" key="10">
    <source>
        <dbReference type="EMBL" id="EJT70171.1"/>
    </source>
</evidence>
<protein>
    <submittedName>
        <fullName evidence="10">Purine-cytosine permease FCY22</fullName>
    </submittedName>
</protein>
<feature type="transmembrane region" description="Helical" evidence="9">
    <location>
        <begin position="202"/>
        <end position="224"/>
    </location>
</feature>
<evidence type="ECO:0000256" key="2">
    <source>
        <dbReference type="ARBA" id="ARBA00008974"/>
    </source>
</evidence>
<dbReference type="PANTHER" id="PTHR31806">
    <property type="entry name" value="PURINE-CYTOSINE PERMEASE FCY2-RELATED"/>
    <property type="match status" value="1"/>
</dbReference>
<feature type="transmembrane region" description="Helical" evidence="9">
    <location>
        <begin position="231"/>
        <end position="250"/>
    </location>
</feature>
<keyword evidence="5 9" id="KW-1133">Transmembrane helix</keyword>
<evidence type="ECO:0000256" key="9">
    <source>
        <dbReference type="SAM" id="Phobius"/>
    </source>
</evidence>
<feature type="transmembrane region" description="Helical" evidence="9">
    <location>
        <begin position="471"/>
        <end position="494"/>
    </location>
</feature>
<dbReference type="AlphaFoldDB" id="J3PFR9"/>
<evidence type="ECO:0000256" key="3">
    <source>
        <dbReference type="ARBA" id="ARBA00022448"/>
    </source>
</evidence>
<feature type="transmembrane region" description="Helical" evidence="9">
    <location>
        <begin position="117"/>
        <end position="138"/>
    </location>
</feature>
<keyword evidence="4 9" id="KW-0812">Transmembrane</keyword>
<evidence type="ECO:0000313" key="11">
    <source>
        <dbReference type="EnsemblFungi" id="EJT70171"/>
    </source>
</evidence>
<dbReference type="PIRSF" id="PIRSF002744">
    <property type="entry name" value="Pur-cyt_permease"/>
    <property type="match status" value="1"/>
</dbReference>
<reference evidence="11" key="4">
    <citation type="journal article" date="2015" name="G3 (Bethesda)">
        <title>Genome sequences of three phytopathogenic species of the Magnaporthaceae family of fungi.</title>
        <authorList>
            <person name="Okagaki L.H."/>
            <person name="Nunes C.C."/>
            <person name="Sailsbery J."/>
            <person name="Clay B."/>
            <person name="Brown D."/>
            <person name="John T."/>
            <person name="Oh Y."/>
            <person name="Young N."/>
            <person name="Fitzgerald M."/>
            <person name="Haas B.J."/>
            <person name="Zeng Q."/>
            <person name="Young S."/>
            <person name="Adiconis X."/>
            <person name="Fan L."/>
            <person name="Levin J.Z."/>
            <person name="Mitchell T.K."/>
            <person name="Okubara P.A."/>
            <person name="Farman M.L."/>
            <person name="Kohn L.M."/>
            <person name="Birren B."/>
            <person name="Ma L.-J."/>
            <person name="Dean R.A."/>
        </authorList>
    </citation>
    <scope>NUCLEOTIDE SEQUENCE</scope>
    <source>
        <strain evidence="11">R3-111a-1</strain>
    </source>
</reference>